<comment type="caution">
    <text evidence="1">The sequence shown here is derived from an EMBL/GenBank/DDBJ whole genome shotgun (WGS) entry which is preliminary data.</text>
</comment>
<dbReference type="AlphaFoldDB" id="A0A1I5LW12"/>
<name>A0A1I5LW12_9FIRM</name>
<dbReference type="RefSeq" id="WP_177190787.1">
    <property type="nucleotide sequence ID" value="NZ_CAJKZB010000004.1"/>
</dbReference>
<reference evidence="1 2" key="1">
    <citation type="submission" date="2020-07" db="EMBL/GenBank/DDBJ databases">
        <title>Organ Donor 1.</title>
        <authorList>
            <person name="Marsh A.J."/>
            <person name="Azcarate-Peril M.A."/>
        </authorList>
    </citation>
    <scope>NUCLEOTIDE SEQUENCE [LARGE SCALE GENOMIC DNA]</scope>
    <source>
        <strain evidence="1 2">AMC0717</strain>
    </source>
</reference>
<proteinExistence type="predicted"/>
<dbReference type="Proteomes" id="UP000586254">
    <property type="component" value="Unassembled WGS sequence"/>
</dbReference>
<accession>A0A1I5LW12</accession>
<evidence type="ECO:0000313" key="1">
    <source>
        <dbReference type="EMBL" id="NZA39309.1"/>
    </source>
</evidence>
<protein>
    <submittedName>
        <fullName evidence="1">Uncharacterized protein</fullName>
    </submittedName>
</protein>
<organism evidence="1 2">
    <name type="scientific">Eubacterium callanderi</name>
    <dbReference type="NCBI Taxonomy" id="53442"/>
    <lineage>
        <taxon>Bacteria</taxon>
        <taxon>Bacillati</taxon>
        <taxon>Bacillota</taxon>
        <taxon>Clostridia</taxon>
        <taxon>Eubacteriales</taxon>
        <taxon>Eubacteriaceae</taxon>
        <taxon>Eubacterium</taxon>
    </lineage>
</organism>
<dbReference type="EMBL" id="JACCKS010000018">
    <property type="protein sequence ID" value="NZA39309.1"/>
    <property type="molecule type" value="Genomic_DNA"/>
</dbReference>
<sequence>MDDRNQSFETKNYVKWDDYLKDHDHLSDIERASDIQKYEDLVFALVLRLFR</sequence>
<evidence type="ECO:0000313" key="2">
    <source>
        <dbReference type="Proteomes" id="UP000586254"/>
    </source>
</evidence>
<gene>
    <name evidence="1" type="ORF">H0N91_14520</name>
</gene>